<dbReference type="RefSeq" id="WP_131851190.1">
    <property type="nucleotide sequence ID" value="NZ_SKFH01000006.1"/>
</dbReference>
<gene>
    <name evidence="1" type="ORF">E0486_05735</name>
</gene>
<comment type="caution">
    <text evidence="1">The sequence shown here is derived from an EMBL/GenBank/DDBJ whole genome shotgun (WGS) entry which is preliminary data.</text>
</comment>
<dbReference type="AlphaFoldDB" id="A0A4R4E445"/>
<sequence>MKHILVLDHKTKRFTKFIHLREITEMHITKNINKMIDAGYSVSISDANPGGPQFELIKQGWVEDDGAYDRLILDYNQINNPPLSRWKNS</sequence>
<evidence type="ECO:0000313" key="2">
    <source>
        <dbReference type="Proteomes" id="UP000295164"/>
    </source>
</evidence>
<accession>A0A4R4E445</accession>
<protein>
    <submittedName>
        <fullName evidence="1">Uncharacterized protein</fullName>
    </submittedName>
</protein>
<reference evidence="1 2" key="1">
    <citation type="submission" date="2019-03" db="EMBL/GenBank/DDBJ databases">
        <authorList>
            <person name="Kim M.K.M."/>
        </authorList>
    </citation>
    <scope>NUCLEOTIDE SEQUENCE [LARGE SCALE GENOMIC DNA]</scope>
    <source>
        <strain evidence="1 2">17J68-15</strain>
    </source>
</reference>
<proteinExistence type="predicted"/>
<dbReference type="EMBL" id="SKFH01000006">
    <property type="protein sequence ID" value="TCZ73460.1"/>
    <property type="molecule type" value="Genomic_DNA"/>
</dbReference>
<name>A0A4R4E445_9BACT</name>
<evidence type="ECO:0000313" key="1">
    <source>
        <dbReference type="EMBL" id="TCZ73460.1"/>
    </source>
</evidence>
<organism evidence="1 2">
    <name type="scientific">Flaviaesturariibacter aridisoli</name>
    <dbReference type="NCBI Taxonomy" id="2545761"/>
    <lineage>
        <taxon>Bacteria</taxon>
        <taxon>Pseudomonadati</taxon>
        <taxon>Bacteroidota</taxon>
        <taxon>Chitinophagia</taxon>
        <taxon>Chitinophagales</taxon>
        <taxon>Chitinophagaceae</taxon>
        <taxon>Flaviaestuariibacter</taxon>
    </lineage>
</organism>
<dbReference type="Proteomes" id="UP000295164">
    <property type="component" value="Unassembled WGS sequence"/>
</dbReference>
<keyword evidence="2" id="KW-1185">Reference proteome</keyword>